<feature type="region of interest" description="Disordered" evidence="4">
    <location>
        <begin position="294"/>
        <end position="330"/>
    </location>
</feature>
<dbReference type="Proteomes" id="UP001189429">
    <property type="component" value="Unassembled WGS sequence"/>
</dbReference>
<evidence type="ECO:0000259" key="5">
    <source>
        <dbReference type="Pfam" id="PF13649"/>
    </source>
</evidence>
<keyword evidence="1" id="KW-0489">Methyltransferase</keyword>
<evidence type="ECO:0000256" key="1">
    <source>
        <dbReference type="ARBA" id="ARBA00022603"/>
    </source>
</evidence>
<organism evidence="6 7">
    <name type="scientific">Prorocentrum cordatum</name>
    <dbReference type="NCBI Taxonomy" id="2364126"/>
    <lineage>
        <taxon>Eukaryota</taxon>
        <taxon>Sar</taxon>
        <taxon>Alveolata</taxon>
        <taxon>Dinophyceae</taxon>
        <taxon>Prorocentrales</taxon>
        <taxon>Prorocentraceae</taxon>
        <taxon>Prorocentrum</taxon>
    </lineage>
</organism>
<dbReference type="InterPro" id="IPR041698">
    <property type="entry name" value="Methyltransf_25"/>
</dbReference>
<sequence>MSSVKVNYKVPVAWLYIWDQNEAGAVMPREDLAWFEANAPACPEQYFTDLGFLLRTCLPLLNLNVFARQPDMLQLALTGAINAKLALWKRADGTLHVRWAQTDPVEFRRATENSGRLGAVERVGALVSGCQRVLDLGCGPGLLARESGRRDIVGVDMSPKMVGAARAWMDLVLQENLLEHYPSEPVDAVVLCNVLEPYPPEVRRLLLGHALESLRPGGMVVVVVAARGQAAKTVMCNACAAGALPGGGTLGSGGDGGLDIVFPTVPCGAASPEDIEDDLQLVGLELACAELVDTRPAPDRPGTASAAGPSEEAPKADRRSYAIVVGRRAG</sequence>
<keyword evidence="2" id="KW-0808">Transferase</keyword>
<evidence type="ECO:0000256" key="2">
    <source>
        <dbReference type="ARBA" id="ARBA00022679"/>
    </source>
</evidence>
<feature type="domain" description="Methyltransferase" evidence="5">
    <location>
        <begin position="133"/>
        <end position="218"/>
    </location>
</feature>
<dbReference type="Gene3D" id="3.40.50.150">
    <property type="entry name" value="Vaccinia Virus protein VP39"/>
    <property type="match status" value="1"/>
</dbReference>
<name>A0ABN9WY44_9DINO</name>
<comment type="caution">
    <text evidence="6">The sequence shown here is derived from an EMBL/GenBank/DDBJ whole genome shotgun (WGS) entry which is preliminary data.</text>
</comment>
<dbReference type="EMBL" id="CAUYUJ010019527">
    <property type="protein sequence ID" value="CAK0891853.1"/>
    <property type="molecule type" value="Genomic_DNA"/>
</dbReference>
<dbReference type="Pfam" id="PF13649">
    <property type="entry name" value="Methyltransf_25"/>
    <property type="match status" value="1"/>
</dbReference>
<accession>A0ABN9WY44</accession>
<dbReference type="PANTHER" id="PTHR43464:SF19">
    <property type="entry name" value="UBIQUINONE BIOSYNTHESIS O-METHYLTRANSFERASE, MITOCHONDRIAL"/>
    <property type="match status" value="1"/>
</dbReference>
<protein>
    <recommendedName>
        <fullName evidence="5">Methyltransferase domain-containing protein</fullName>
    </recommendedName>
</protein>
<dbReference type="SUPFAM" id="SSF53335">
    <property type="entry name" value="S-adenosyl-L-methionine-dependent methyltransferases"/>
    <property type="match status" value="1"/>
</dbReference>
<keyword evidence="3" id="KW-0949">S-adenosyl-L-methionine</keyword>
<evidence type="ECO:0000256" key="3">
    <source>
        <dbReference type="ARBA" id="ARBA00022691"/>
    </source>
</evidence>
<proteinExistence type="predicted"/>
<dbReference type="PANTHER" id="PTHR43464">
    <property type="entry name" value="METHYLTRANSFERASE"/>
    <property type="match status" value="1"/>
</dbReference>
<gene>
    <name evidence="6" type="ORF">PCOR1329_LOCUS71665</name>
</gene>
<dbReference type="InterPro" id="IPR029063">
    <property type="entry name" value="SAM-dependent_MTases_sf"/>
</dbReference>
<keyword evidence="7" id="KW-1185">Reference proteome</keyword>
<dbReference type="CDD" id="cd02440">
    <property type="entry name" value="AdoMet_MTases"/>
    <property type="match status" value="1"/>
</dbReference>
<evidence type="ECO:0000256" key="4">
    <source>
        <dbReference type="SAM" id="MobiDB-lite"/>
    </source>
</evidence>
<reference evidence="6" key="1">
    <citation type="submission" date="2023-10" db="EMBL/GenBank/DDBJ databases">
        <authorList>
            <person name="Chen Y."/>
            <person name="Shah S."/>
            <person name="Dougan E. K."/>
            <person name="Thang M."/>
            <person name="Chan C."/>
        </authorList>
    </citation>
    <scope>NUCLEOTIDE SEQUENCE [LARGE SCALE GENOMIC DNA]</scope>
</reference>
<evidence type="ECO:0000313" key="7">
    <source>
        <dbReference type="Proteomes" id="UP001189429"/>
    </source>
</evidence>
<evidence type="ECO:0000313" key="6">
    <source>
        <dbReference type="EMBL" id="CAK0891853.1"/>
    </source>
</evidence>